<dbReference type="AlphaFoldDB" id="A0A0D2MSH6"/>
<feature type="chain" id="PRO_5002259057" description="GOST seven transmembrane domain-containing protein" evidence="7">
    <location>
        <begin position="34"/>
        <end position="425"/>
    </location>
</feature>
<evidence type="ECO:0000256" key="2">
    <source>
        <dbReference type="ARBA" id="ARBA00022692"/>
    </source>
</evidence>
<sequence length="425" mass="47914">MALWQRGAPARRAPVALLPLLLLLGAALPVALEAKVTYTHVYRDDRSLIQIAPNFAFADSGRLDIVITDISLWQRHEQDRDVVYDNLGVFLAPVEEAGADEGLSAQLATGNCLLSDREAKLFTFAKPQYALYFANCDGAAVSFRAVVSMYNLRPDGSRDYLAVGETELGAVYWTMFGLFLALTAAWTAVLVLRRECAHRIHLLMGALVLFKTLTLMAQALMTLHVERTGLADGWNYAYYVFTTARGLLFFSVVVLIGAGWSYMKPFMDDRTRTTLLVVVPLQVLANIALVYLDEESPAMRDWIAWRDVFHLVDIACCAAILFPILWQMKHLREAATVDGKAARSLAKLRLFRTFYVTVVAYIYFTRIVVYLLKNFVEYRYSWTTEAVNEVAALAFYTWVGASFRPAKENRYLQLSQEDIELATAY</sequence>
<gene>
    <name evidence="9" type="ORF">MNEG_4587</name>
</gene>
<dbReference type="OrthoDB" id="29657at2759"/>
<evidence type="ECO:0000256" key="5">
    <source>
        <dbReference type="ARBA" id="ARBA00023136"/>
    </source>
</evidence>
<dbReference type="EMBL" id="KK100863">
    <property type="protein sequence ID" value="KIZ03372.1"/>
    <property type="molecule type" value="Genomic_DNA"/>
</dbReference>
<feature type="transmembrane region" description="Helical" evidence="6">
    <location>
        <begin position="236"/>
        <end position="262"/>
    </location>
</feature>
<keyword evidence="2 6" id="KW-0812">Transmembrane</keyword>
<keyword evidence="3 7" id="KW-0732">Signal</keyword>
<feature type="transmembrane region" description="Helical" evidence="6">
    <location>
        <begin position="353"/>
        <end position="372"/>
    </location>
</feature>
<feature type="transmembrane region" description="Helical" evidence="6">
    <location>
        <begin position="170"/>
        <end position="192"/>
    </location>
</feature>
<dbReference type="InterPro" id="IPR009637">
    <property type="entry name" value="GPR107/GPR108-like"/>
</dbReference>
<dbReference type="InterPro" id="IPR053937">
    <property type="entry name" value="GOST_TM"/>
</dbReference>
<keyword evidence="10" id="KW-1185">Reference proteome</keyword>
<dbReference type="RefSeq" id="XP_013902391.1">
    <property type="nucleotide sequence ID" value="XM_014046937.1"/>
</dbReference>
<evidence type="ECO:0000256" key="4">
    <source>
        <dbReference type="ARBA" id="ARBA00022989"/>
    </source>
</evidence>
<protein>
    <recommendedName>
        <fullName evidence="8">GOST seven transmembrane domain-containing protein</fullName>
    </recommendedName>
</protein>
<dbReference type="GeneID" id="25737464"/>
<dbReference type="PANTHER" id="PTHR21229:SF2">
    <property type="entry name" value="RE59932P"/>
    <property type="match status" value="1"/>
</dbReference>
<feature type="domain" description="GOST seven transmembrane" evidence="8">
    <location>
        <begin position="171"/>
        <end position="409"/>
    </location>
</feature>
<evidence type="ECO:0000313" key="10">
    <source>
        <dbReference type="Proteomes" id="UP000054498"/>
    </source>
</evidence>
<keyword evidence="5 6" id="KW-0472">Membrane</keyword>
<proteinExistence type="predicted"/>
<feature type="transmembrane region" description="Helical" evidence="6">
    <location>
        <begin position="274"/>
        <end position="292"/>
    </location>
</feature>
<organism evidence="9 10">
    <name type="scientific">Monoraphidium neglectum</name>
    <dbReference type="NCBI Taxonomy" id="145388"/>
    <lineage>
        <taxon>Eukaryota</taxon>
        <taxon>Viridiplantae</taxon>
        <taxon>Chlorophyta</taxon>
        <taxon>core chlorophytes</taxon>
        <taxon>Chlorophyceae</taxon>
        <taxon>CS clade</taxon>
        <taxon>Sphaeropleales</taxon>
        <taxon>Selenastraceae</taxon>
        <taxon>Monoraphidium</taxon>
    </lineage>
</organism>
<dbReference type="KEGG" id="mng:MNEG_4587"/>
<evidence type="ECO:0000256" key="3">
    <source>
        <dbReference type="ARBA" id="ARBA00022729"/>
    </source>
</evidence>
<comment type="subcellular location">
    <subcellularLocation>
        <location evidence="1">Membrane</location>
        <topology evidence="1">Multi-pass membrane protein</topology>
    </subcellularLocation>
</comment>
<evidence type="ECO:0000259" key="8">
    <source>
        <dbReference type="Pfam" id="PF06814"/>
    </source>
</evidence>
<dbReference type="Proteomes" id="UP000054498">
    <property type="component" value="Unassembled WGS sequence"/>
</dbReference>
<dbReference type="PANTHER" id="PTHR21229">
    <property type="entry name" value="LUNG SEVEN TRANSMEMBRANE RECEPTOR"/>
    <property type="match status" value="1"/>
</dbReference>
<feature type="transmembrane region" description="Helical" evidence="6">
    <location>
        <begin position="204"/>
        <end position="224"/>
    </location>
</feature>
<evidence type="ECO:0000256" key="7">
    <source>
        <dbReference type="SAM" id="SignalP"/>
    </source>
</evidence>
<evidence type="ECO:0000256" key="6">
    <source>
        <dbReference type="SAM" id="Phobius"/>
    </source>
</evidence>
<reference evidence="9 10" key="1">
    <citation type="journal article" date="2013" name="BMC Genomics">
        <title>Reconstruction of the lipid metabolism for the microalga Monoraphidium neglectum from its genome sequence reveals characteristics suitable for biofuel production.</title>
        <authorList>
            <person name="Bogen C."/>
            <person name="Al-Dilaimi A."/>
            <person name="Albersmeier A."/>
            <person name="Wichmann J."/>
            <person name="Grundmann M."/>
            <person name="Rupp O."/>
            <person name="Lauersen K.J."/>
            <person name="Blifernez-Klassen O."/>
            <person name="Kalinowski J."/>
            <person name="Goesmann A."/>
            <person name="Mussgnug J.H."/>
            <person name="Kruse O."/>
        </authorList>
    </citation>
    <scope>NUCLEOTIDE SEQUENCE [LARGE SCALE GENOMIC DNA]</scope>
    <source>
        <strain evidence="9 10">SAG 48.87</strain>
    </source>
</reference>
<dbReference type="GO" id="GO:0016020">
    <property type="term" value="C:membrane"/>
    <property type="evidence" value="ECO:0007669"/>
    <property type="project" value="UniProtKB-SubCell"/>
</dbReference>
<dbReference type="GO" id="GO:0005794">
    <property type="term" value="C:Golgi apparatus"/>
    <property type="evidence" value="ECO:0007669"/>
    <property type="project" value="TreeGrafter"/>
</dbReference>
<name>A0A0D2MSH6_9CHLO</name>
<evidence type="ECO:0000313" key="9">
    <source>
        <dbReference type="EMBL" id="KIZ03372.1"/>
    </source>
</evidence>
<dbReference type="Pfam" id="PF06814">
    <property type="entry name" value="GOST_TM"/>
    <property type="match status" value="1"/>
</dbReference>
<accession>A0A0D2MSH6</accession>
<evidence type="ECO:0000256" key="1">
    <source>
        <dbReference type="ARBA" id="ARBA00004141"/>
    </source>
</evidence>
<feature type="signal peptide" evidence="7">
    <location>
        <begin position="1"/>
        <end position="33"/>
    </location>
</feature>
<feature type="transmembrane region" description="Helical" evidence="6">
    <location>
        <begin position="308"/>
        <end position="326"/>
    </location>
</feature>
<keyword evidence="4 6" id="KW-1133">Transmembrane helix</keyword>